<gene>
    <name evidence="1" type="ORF">PISMIDRAFT_672895</name>
</gene>
<keyword evidence="2" id="KW-1185">Reference proteome</keyword>
<proteinExistence type="predicted"/>
<accession>A0A0D0A2P8</accession>
<dbReference type="HOGENOM" id="CLU_2741016_0_0_1"/>
<name>A0A0D0A2P8_9AGAM</name>
<sequence length="71" mass="7743">MMHARSHIAEVLPTEPTLKNAFKQSTHGSRKGSACTRSLGSFVVPRYFDSVMFDSVPSVGGGHVIQQRKAL</sequence>
<evidence type="ECO:0000313" key="2">
    <source>
        <dbReference type="Proteomes" id="UP000054018"/>
    </source>
</evidence>
<reference evidence="1 2" key="1">
    <citation type="submission" date="2014-04" db="EMBL/GenBank/DDBJ databases">
        <authorList>
            <consortium name="DOE Joint Genome Institute"/>
            <person name="Kuo A."/>
            <person name="Kohler A."/>
            <person name="Costa M.D."/>
            <person name="Nagy L.G."/>
            <person name="Floudas D."/>
            <person name="Copeland A."/>
            <person name="Barry K.W."/>
            <person name="Cichocki N."/>
            <person name="Veneault-Fourrey C."/>
            <person name="LaButti K."/>
            <person name="Lindquist E.A."/>
            <person name="Lipzen A."/>
            <person name="Lundell T."/>
            <person name="Morin E."/>
            <person name="Murat C."/>
            <person name="Sun H."/>
            <person name="Tunlid A."/>
            <person name="Henrissat B."/>
            <person name="Grigoriev I.V."/>
            <person name="Hibbett D.S."/>
            <person name="Martin F."/>
            <person name="Nordberg H.P."/>
            <person name="Cantor M.N."/>
            <person name="Hua S.X."/>
        </authorList>
    </citation>
    <scope>NUCLEOTIDE SEQUENCE [LARGE SCALE GENOMIC DNA]</scope>
    <source>
        <strain evidence="1 2">441</strain>
    </source>
</reference>
<evidence type="ECO:0000313" key="1">
    <source>
        <dbReference type="EMBL" id="KIK28722.1"/>
    </source>
</evidence>
<organism evidence="1 2">
    <name type="scientific">Pisolithus microcarpus 441</name>
    <dbReference type="NCBI Taxonomy" id="765257"/>
    <lineage>
        <taxon>Eukaryota</taxon>
        <taxon>Fungi</taxon>
        <taxon>Dikarya</taxon>
        <taxon>Basidiomycota</taxon>
        <taxon>Agaricomycotina</taxon>
        <taxon>Agaricomycetes</taxon>
        <taxon>Agaricomycetidae</taxon>
        <taxon>Boletales</taxon>
        <taxon>Sclerodermatineae</taxon>
        <taxon>Pisolithaceae</taxon>
        <taxon>Pisolithus</taxon>
    </lineage>
</organism>
<dbReference type="EMBL" id="KN833691">
    <property type="protein sequence ID" value="KIK28722.1"/>
    <property type="molecule type" value="Genomic_DNA"/>
</dbReference>
<reference evidence="2" key="2">
    <citation type="submission" date="2015-01" db="EMBL/GenBank/DDBJ databases">
        <title>Evolutionary Origins and Diversification of the Mycorrhizal Mutualists.</title>
        <authorList>
            <consortium name="DOE Joint Genome Institute"/>
            <consortium name="Mycorrhizal Genomics Consortium"/>
            <person name="Kohler A."/>
            <person name="Kuo A."/>
            <person name="Nagy L.G."/>
            <person name="Floudas D."/>
            <person name="Copeland A."/>
            <person name="Barry K.W."/>
            <person name="Cichocki N."/>
            <person name="Veneault-Fourrey C."/>
            <person name="LaButti K."/>
            <person name="Lindquist E.A."/>
            <person name="Lipzen A."/>
            <person name="Lundell T."/>
            <person name="Morin E."/>
            <person name="Murat C."/>
            <person name="Riley R."/>
            <person name="Ohm R."/>
            <person name="Sun H."/>
            <person name="Tunlid A."/>
            <person name="Henrissat B."/>
            <person name="Grigoriev I.V."/>
            <person name="Hibbett D.S."/>
            <person name="Martin F."/>
        </authorList>
    </citation>
    <scope>NUCLEOTIDE SEQUENCE [LARGE SCALE GENOMIC DNA]</scope>
    <source>
        <strain evidence="2">441</strain>
    </source>
</reference>
<protein>
    <submittedName>
        <fullName evidence="1">Uncharacterized protein</fullName>
    </submittedName>
</protein>
<dbReference type="Proteomes" id="UP000054018">
    <property type="component" value="Unassembled WGS sequence"/>
</dbReference>
<dbReference type="AlphaFoldDB" id="A0A0D0A2P8"/>